<evidence type="ECO:0000313" key="2">
    <source>
        <dbReference type="EMBL" id="RLU59069.1"/>
    </source>
</evidence>
<dbReference type="Proteomes" id="UP000269148">
    <property type="component" value="Unassembled WGS sequence"/>
</dbReference>
<organism evidence="2 4">
    <name type="scientific">Streptococcus iniae</name>
    <name type="common">Streptococcus shiloi</name>
    <dbReference type="NCBI Taxonomy" id="1346"/>
    <lineage>
        <taxon>Bacteria</taxon>
        <taxon>Bacillati</taxon>
        <taxon>Bacillota</taxon>
        <taxon>Bacilli</taxon>
        <taxon>Lactobacillales</taxon>
        <taxon>Streptococcaceae</taxon>
        <taxon>Streptococcus</taxon>
    </lineage>
</organism>
<evidence type="ECO:0000313" key="3">
    <source>
        <dbReference type="Proteomes" id="UP000025245"/>
    </source>
</evidence>
<dbReference type="KEGG" id="siq:DQ08_01125"/>
<reference evidence="1 3" key="1">
    <citation type="journal article" date="2014" name="Genome Announc.">
        <title>Complete Genome Sequence of a Virulent Strain, Streptococcus iniae ISET0901, Isolated from Diseased Tilapia.</title>
        <authorList>
            <person name="Pridgeon J.W."/>
            <person name="Zhang D."/>
            <person name="Zhang L."/>
        </authorList>
    </citation>
    <scope>NUCLEOTIDE SEQUENCE [LARGE SCALE GENOMIC DNA]</scope>
    <source>
        <strain evidence="1 3">ISET0901</strain>
    </source>
</reference>
<name>A0A3L8GQ56_STRIN</name>
<protein>
    <recommendedName>
        <fullName evidence="5">Ethanolamine utilization cobalamin adenosyltransferase</fullName>
    </recommendedName>
</protein>
<keyword evidence="3" id="KW-1185">Reference proteome</keyword>
<reference evidence="2 4" key="2">
    <citation type="submission" date="2018-06" db="EMBL/GenBank/DDBJ databases">
        <title>Mutators as drivers of adaptation in pathogenic bacteria and a risk factor for host jumps and vaccine escape.</title>
        <authorList>
            <person name="Barnes A.C."/>
            <person name="Silayeva O."/>
        </authorList>
    </citation>
    <scope>NUCLEOTIDE SEQUENCE [LARGE SCALE GENOMIC DNA]</scope>
    <source>
        <strain evidence="2 4">QMA0445</strain>
    </source>
</reference>
<dbReference type="EMBL" id="CP007586">
    <property type="protein sequence ID" value="AHY15113.1"/>
    <property type="molecule type" value="Genomic_DNA"/>
</dbReference>
<dbReference type="Proteomes" id="UP000025245">
    <property type="component" value="Chromosome"/>
</dbReference>
<proteinExistence type="predicted"/>
<dbReference type="RefSeq" id="WP_003099006.1">
    <property type="nucleotide sequence ID" value="NZ_CP010783.1"/>
</dbReference>
<dbReference type="OrthoDB" id="306726at2"/>
<dbReference type="STRING" id="1346.BMF34_01300"/>
<dbReference type="KEGG" id="sio:DW64_01120"/>
<accession>A0A3L8GQ56</accession>
<evidence type="ECO:0000313" key="1">
    <source>
        <dbReference type="EMBL" id="AHY15113.1"/>
    </source>
</evidence>
<dbReference type="SMR" id="A0A3L8GQ56"/>
<dbReference type="EMBL" id="QLQD01000013">
    <property type="protein sequence ID" value="RLU59069.1"/>
    <property type="molecule type" value="Genomic_DNA"/>
</dbReference>
<dbReference type="GeneID" id="35766363"/>
<evidence type="ECO:0000313" key="4">
    <source>
        <dbReference type="Proteomes" id="UP000269148"/>
    </source>
</evidence>
<sequence length="212" mass="24697">MKFLTEDDLRLKYNAFPFETFTIENNTRLTPGAKTFLMDRKVTIYDDNDPLWQKKKAMAVKRKSNTQNAKSKGFRHLPEQAEWFAIRCEFLKTASDLAHLDLVLAKELGVLENCLALSLVGEKQSPPQLKLEKPLKEIDKTYIITNLSTVSMFLELDKGKILTRLYPLYFRLEAFIEQLSDTESDQFKLVSERLEELIAYYLNKSEEESYHA</sequence>
<dbReference type="KEGG" id="siz:SI82_01375"/>
<gene>
    <name evidence="2" type="ORF">DIY07_01050</name>
    <name evidence="1" type="ORF">DQ08_01125</name>
</gene>
<dbReference type="AlphaFoldDB" id="A0A3L8GQ56"/>
<evidence type="ECO:0008006" key="5">
    <source>
        <dbReference type="Google" id="ProtNLM"/>
    </source>
</evidence>